<dbReference type="CDD" id="cd00320">
    <property type="entry name" value="cpn10"/>
    <property type="match status" value="1"/>
</dbReference>
<dbReference type="InterPro" id="IPR020818">
    <property type="entry name" value="Chaperonin_GroES"/>
</dbReference>
<dbReference type="EMBL" id="VVIM01000006">
    <property type="protein sequence ID" value="KAB0797998.1"/>
    <property type="molecule type" value="Genomic_DNA"/>
</dbReference>
<reference evidence="8 9" key="2">
    <citation type="journal article" date="2018" name="Elife">
        <title>Firefly genomes illuminate parallel origins of bioluminescence in beetles.</title>
        <authorList>
            <person name="Fallon T.R."/>
            <person name="Lower S.E."/>
            <person name="Chang C.H."/>
            <person name="Bessho-Uehara M."/>
            <person name="Martin G.J."/>
            <person name="Bewick A.J."/>
            <person name="Behringer M."/>
            <person name="Debat H.J."/>
            <person name="Wong I."/>
            <person name="Day J.C."/>
            <person name="Suvorov A."/>
            <person name="Silva C.J."/>
            <person name="Stanger-Hall K.F."/>
            <person name="Hall D.W."/>
            <person name="Schmitz R.J."/>
            <person name="Nelson D.R."/>
            <person name="Lewis S.M."/>
            <person name="Shigenobu S."/>
            <person name="Bybee S.M."/>
            <person name="Larracuente A.M."/>
            <person name="Oba Y."/>
            <person name="Weng J.K."/>
        </authorList>
    </citation>
    <scope>NUCLEOTIDE SEQUENCE [LARGE SCALE GENOMIC DNA]</scope>
    <source>
        <strain evidence="8">1611_PpyrPB1</strain>
        <tissue evidence="8">Whole body</tissue>
    </source>
</reference>
<evidence type="ECO:0000313" key="9">
    <source>
        <dbReference type="Proteomes" id="UP000327044"/>
    </source>
</evidence>
<dbReference type="GO" id="GO:0046872">
    <property type="term" value="F:metal ion binding"/>
    <property type="evidence" value="ECO:0007669"/>
    <property type="project" value="TreeGrafter"/>
</dbReference>
<keyword evidence="3 6" id="KW-0143">Chaperone</keyword>
<dbReference type="InterPro" id="IPR037124">
    <property type="entry name" value="Chaperonin_GroES_sf"/>
</dbReference>
<dbReference type="Gene3D" id="2.30.33.40">
    <property type="entry name" value="GroES chaperonin"/>
    <property type="match status" value="1"/>
</dbReference>
<evidence type="ECO:0000256" key="3">
    <source>
        <dbReference type="ARBA" id="ARBA00023186"/>
    </source>
</evidence>
<evidence type="ECO:0000256" key="5">
    <source>
        <dbReference type="ARBA" id="ARBA00031971"/>
    </source>
</evidence>
<dbReference type="AlphaFoldDB" id="A0A1Y1LM22"/>
<evidence type="ECO:0000256" key="6">
    <source>
        <dbReference type="RuleBase" id="RU003479"/>
    </source>
</evidence>
<keyword evidence="9" id="KW-1185">Reference proteome</keyword>
<reference evidence="8" key="3">
    <citation type="submission" date="2019-08" db="EMBL/GenBank/DDBJ databases">
        <authorList>
            <consortium name="Photinus pyralis genome working group"/>
            <person name="Fallon T.R."/>
            <person name="Sander Lower S.E."/>
            <person name="Weng J.-K."/>
        </authorList>
    </citation>
    <scope>NUCLEOTIDE SEQUENCE</scope>
    <source>
        <strain evidence="8">1611_PpyrPB1</strain>
        <tissue evidence="8">Whole body</tissue>
    </source>
</reference>
<dbReference type="GO" id="GO:0051087">
    <property type="term" value="F:protein-folding chaperone binding"/>
    <property type="evidence" value="ECO:0007669"/>
    <property type="project" value="TreeGrafter"/>
</dbReference>
<dbReference type="PROSITE" id="PS00681">
    <property type="entry name" value="CHAPERONINS_CPN10"/>
    <property type="match status" value="1"/>
</dbReference>
<dbReference type="GO" id="GO:0005524">
    <property type="term" value="F:ATP binding"/>
    <property type="evidence" value="ECO:0007669"/>
    <property type="project" value="InterPro"/>
</dbReference>
<dbReference type="GO" id="GO:0044183">
    <property type="term" value="F:protein folding chaperone"/>
    <property type="evidence" value="ECO:0007669"/>
    <property type="project" value="InterPro"/>
</dbReference>
<evidence type="ECO:0000313" key="8">
    <source>
        <dbReference type="EMBL" id="KAB0797998.1"/>
    </source>
</evidence>
<sequence length="103" mass="11258">MAANAVKRLVPLFDRILIKKADPITQTKGGIMIPETSRGKMLKGTVIAVGPGSRNTQGEHVPPTVKVGDNVLLPEFGGTKVEFDENSEYHLFRETDILAKVEE</sequence>
<gene>
    <name evidence="8" type="ORF">PPYR_08991</name>
</gene>
<dbReference type="GO" id="GO:0051082">
    <property type="term" value="F:unfolded protein binding"/>
    <property type="evidence" value="ECO:0007669"/>
    <property type="project" value="TreeGrafter"/>
</dbReference>
<protein>
    <recommendedName>
        <fullName evidence="2">10 kDa heat shock protein, mitochondrial</fullName>
    </recommendedName>
    <alternativeName>
        <fullName evidence="4">10 kDa chaperonin</fullName>
    </alternativeName>
    <alternativeName>
        <fullName evidence="5">Chaperonin 10</fullName>
    </alternativeName>
</protein>
<dbReference type="OrthoDB" id="184876at2759"/>
<proteinExistence type="inferred from homology"/>
<dbReference type="GO" id="GO:0005759">
    <property type="term" value="C:mitochondrial matrix"/>
    <property type="evidence" value="ECO:0007669"/>
    <property type="project" value="TreeGrafter"/>
</dbReference>
<dbReference type="PRINTS" id="PR00297">
    <property type="entry name" value="CHAPERONIN10"/>
</dbReference>
<dbReference type="InterPro" id="IPR011032">
    <property type="entry name" value="GroES-like_sf"/>
</dbReference>
<dbReference type="Pfam" id="PF00166">
    <property type="entry name" value="Cpn10"/>
    <property type="match status" value="1"/>
</dbReference>
<evidence type="ECO:0000256" key="1">
    <source>
        <dbReference type="ARBA" id="ARBA00006975"/>
    </source>
</evidence>
<evidence type="ECO:0000313" key="7">
    <source>
        <dbReference type="EMBL" id="JAV74692.1"/>
    </source>
</evidence>
<dbReference type="SMART" id="SM00883">
    <property type="entry name" value="Cpn10"/>
    <property type="match status" value="1"/>
</dbReference>
<evidence type="ECO:0000256" key="2">
    <source>
        <dbReference type="ARBA" id="ARBA00018842"/>
    </source>
</evidence>
<organism evidence="7">
    <name type="scientific">Photinus pyralis</name>
    <name type="common">Common eastern firefly</name>
    <name type="synonym">Lampyris pyralis</name>
    <dbReference type="NCBI Taxonomy" id="7054"/>
    <lineage>
        <taxon>Eukaryota</taxon>
        <taxon>Metazoa</taxon>
        <taxon>Ecdysozoa</taxon>
        <taxon>Arthropoda</taxon>
        <taxon>Hexapoda</taxon>
        <taxon>Insecta</taxon>
        <taxon>Pterygota</taxon>
        <taxon>Neoptera</taxon>
        <taxon>Endopterygota</taxon>
        <taxon>Coleoptera</taxon>
        <taxon>Polyphaga</taxon>
        <taxon>Elateriformia</taxon>
        <taxon>Elateroidea</taxon>
        <taxon>Lampyridae</taxon>
        <taxon>Lampyrinae</taxon>
        <taxon>Photinus</taxon>
    </lineage>
</organism>
<name>A0A1Y1LM22_PHOPY</name>
<dbReference type="PANTHER" id="PTHR10772:SF0">
    <property type="entry name" value="10 KDA HEAT SHOCK PROTEIN, MITOCHONDRIAL"/>
    <property type="match status" value="1"/>
</dbReference>
<comment type="similarity">
    <text evidence="1 6">Belongs to the GroES chaperonin family.</text>
</comment>
<evidence type="ECO:0000256" key="4">
    <source>
        <dbReference type="ARBA" id="ARBA00029976"/>
    </source>
</evidence>
<dbReference type="EMBL" id="GEZM01051805">
    <property type="protein sequence ID" value="JAV74692.1"/>
    <property type="molecule type" value="Transcribed_RNA"/>
</dbReference>
<reference evidence="7" key="1">
    <citation type="journal article" date="2016" name="Sci. Rep.">
        <title>Molecular characterization of firefly nuptial gifts: a multi-omics approach sheds light on postcopulatory sexual selection.</title>
        <authorList>
            <person name="Al-Wathiqui N."/>
            <person name="Fallon T.R."/>
            <person name="South A."/>
            <person name="Weng J.K."/>
            <person name="Lewis S.M."/>
        </authorList>
    </citation>
    <scope>NUCLEOTIDE SEQUENCE</scope>
</reference>
<dbReference type="FunCoup" id="A0A1Y1LM22">
    <property type="interactions" value="1315"/>
</dbReference>
<dbReference type="InParanoid" id="A0A1Y1LM22"/>
<accession>A0A1Y1LM22</accession>
<dbReference type="Proteomes" id="UP000327044">
    <property type="component" value="Unassembled WGS sequence"/>
</dbReference>
<dbReference type="HAMAP" id="MF_00580">
    <property type="entry name" value="CH10"/>
    <property type="match status" value="1"/>
</dbReference>
<dbReference type="SUPFAM" id="SSF50129">
    <property type="entry name" value="GroES-like"/>
    <property type="match status" value="1"/>
</dbReference>
<dbReference type="InterPro" id="IPR018369">
    <property type="entry name" value="Chaprnonin_Cpn10_CS"/>
</dbReference>
<dbReference type="PANTHER" id="PTHR10772">
    <property type="entry name" value="10 KDA HEAT SHOCK PROTEIN"/>
    <property type="match status" value="1"/>
</dbReference>
<dbReference type="FunFam" id="2.30.33.40:FF:000002">
    <property type="entry name" value="10 kDa chaperonin, mitochondrial"/>
    <property type="match status" value="1"/>
</dbReference>